<name>A0ABT9NF47_9ACTO</name>
<evidence type="ECO:0000259" key="7">
    <source>
        <dbReference type="Pfam" id="PF04138"/>
    </source>
</evidence>
<proteinExistence type="inferred from homology"/>
<dbReference type="InterPro" id="IPR007267">
    <property type="entry name" value="GtrA_DPMS_TM"/>
</dbReference>
<comment type="subcellular location">
    <subcellularLocation>
        <location evidence="1">Membrane</location>
        <topology evidence="1">Multi-pass membrane protein</topology>
    </subcellularLocation>
</comment>
<sequence>MTSKKEPKGMRTRFGQLVRFGITGVANTAVYYLSYRLFLLVLHYLPAHLLAWVVSVVFSFFMNSYFTYRVRPTWRKFFQFPLTSIVNLIFTSLGSIFLVETLHVDERYATLIMGILAIPITFSLTTLILDRDEPSRK</sequence>
<dbReference type="InterPro" id="IPR051401">
    <property type="entry name" value="GtrA_CellWall_Glycosyl"/>
</dbReference>
<evidence type="ECO:0000256" key="4">
    <source>
        <dbReference type="ARBA" id="ARBA00022989"/>
    </source>
</evidence>
<keyword evidence="9" id="KW-1185">Reference proteome</keyword>
<dbReference type="PANTHER" id="PTHR38459">
    <property type="entry name" value="PROPHAGE BACTOPRENOL-LINKED GLUCOSE TRANSLOCASE HOMOLOG"/>
    <property type="match status" value="1"/>
</dbReference>
<dbReference type="Pfam" id="PF04138">
    <property type="entry name" value="GtrA_DPMS_TM"/>
    <property type="match status" value="1"/>
</dbReference>
<organism evidence="8 9">
    <name type="scientific">Trueperella bonasi</name>
    <dbReference type="NCBI Taxonomy" id="312286"/>
    <lineage>
        <taxon>Bacteria</taxon>
        <taxon>Bacillati</taxon>
        <taxon>Actinomycetota</taxon>
        <taxon>Actinomycetes</taxon>
        <taxon>Actinomycetales</taxon>
        <taxon>Actinomycetaceae</taxon>
        <taxon>Trueperella</taxon>
    </lineage>
</organism>
<evidence type="ECO:0000313" key="9">
    <source>
        <dbReference type="Proteomes" id="UP001243212"/>
    </source>
</evidence>
<evidence type="ECO:0000256" key="3">
    <source>
        <dbReference type="ARBA" id="ARBA00022692"/>
    </source>
</evidence>
<feature type="transmembrane region" description="Helical" evidence="6">
    <location>
        <begin position="20"/>
        <end position="43"/>
    </location>
</feature>
<evidence type="ECO:0000256" key="5">
    <source>
        <dbReference type="ARBA" id="ARBA00023136"/>
    </source>
</evidence>
<keyword evidence="5 6" id="KW-0472">Membrane</keyword>
<evidence type="ECO:0000256" key="6">
    <source>
        <dbReference type="SAM" id="Phobius"/>
    </source>
</evidence>
<dbReference type="Proteomes" id="UP001243212">
    <property type="component" value="Unassembled WGS sequence"/>
</dbReference>
<accession>A0ABT9NF47</accession>
<keyword evidence="3 6" id="KW-0812">Transmembrane</keyword>
<feature type="transmembrane region" description="Helical" evidence="6">
    <location>
        <begin position="111"/>
        <end position="129"/>
    </location>
</feature>
<dbReference type="EMBL" id="JAUSQX010000001">
    <property type="protein sequence ID" value="MDP9806016.1"/>
    <property type="molecule type" value="Genomic_DNA"/>
</dbReference>
<feature type="transmembrane region" description="Helical" evidence="6">
    <location>
        <begin position="49"/>
        <end position="68"/>
    </location>
</feature>
<comment type="caution">
    <text evidence="8">The sequence shown here is derived from an EMBL/GenBank/DDBJ whole genome shotgun (WGS) entry which is preliminary data.</text>
</comment>
<dbReference type="PANTHER" id="PTHR38459:SF1">
    <property type="entry name" value="PROPHAGE BACTOPRENOL-LINKED GLUCOSE TRANSLOCASE HOMOLOG"/>
    <property type="match status" value="1"/>
</dbReference>
<evidence type="ECO:0000256" key="1">
    <source>
        <dbReference type="ARBA" id="ARBA00004141"/>
    </source>
</evidence>
<gene>
    <name evidence="8" type="ORF">J2S70_000598</name>
</gene>
<evidence type="ECO:0000256" key="2">
    <source>
        <dbReference type="ARBA" id="ARBA00009399"/>
    </source>
</evidence>
<evidence type="ECO:0000313" key="8">
    <source>
        <dbReference type="EMBL" id="MDP9806016.1"/>
    </source>
</evidence>
<keyword evidence="4 6" id="KW-1133">Transmembrane helix</keyword>
<protein>
    <submittedName>
        <fullName evidence="8">Flippase GtrA</fullName>
    </submittedName>
</protein>
<feature type="domain" description="GtrA/DPMS transmembrane" evidence="7">
    <location>
        <begin position="19"/>
        <end position="127"/>
    </location>
</feature>
<feature type="transmembrane region" description="Helical" evidence="6">
    <location>
        <begin position="80"/>
        <end position="99"/>
    </location>
</feature>
<comment type="similarity">
    <text evidence="2">Belongs to the GtrA family.</text>
</comment>
<reference evidence="8 9" key="1">
    <citation type="submission" date="2023-07" db="EMBL/GenBank/DDBJ databases">
        <title>Sequencing the genomes of 1000 actinobacteria strains.</title>
        <authorList>
            <person name="Klenk H.-P."/>
        </authorList>
    </citation>
    <scope>NUCLEOTIDE SEQUENCE [LARGE SCALE GENOMIC DNA]</scope>
    <source>
        <strain evidence="8 9">DSM 17163</strain>
    </source>
</reference>